<keyword evidence="2 5" id="KW-0378">Hydrolase</keyword>
<dbReference type="Pfam" id="PF13365">
    <property type="entry name" value="Trypsin_2"/>
    <property type="match status" value="1"/>
</dbReference>
<gene>
    <name evidence="5" type="primary">mucD_3</name>
    <name evidence="5" type="ORF">Pan216_56780</name>
</gene>
<keyword evidence="3" id="KW-0732">Signal</keyword>
<dbReference type="InterPro" id="IPR001940">
    <property type="entry name" value="Peptidase_S1C"/>
</dbReference>
<dbReference type="Gene3D" id="2.30.42.10">
    <property type="match status" value="2"/>
</dbReference>
<dbReference type="EMBL" id="CP036279">
    <property type="protein sequence ID" value="QDU64786.1"/>
    <property type="molecule type" value="Genomic_DNA"/>
</dbReference>
<evidence type="ECO:0000313" key="6">
    <source>
        <dbReference type="Proteomes" id="UP000317093"/>
    </source>
</evidence>
<dbReference type="InterPro" id="IPR051201">
    <property type="entry name" value="Chloro_Bact_Ser_Proteases"/>
</dbReference>
<dbReference type="PANTHER" id="PTHR43343:SF3">
    <property type="entry name" value="PROTEASE DO-LIKE 8, CHLOROPLASTIC"/>
    <property type="match status" value="1"/>
</dbReference>
<dbReference type="Proteomes" id="UP000317093">
    <property type="component" value="Chromosome"/>
</dbReference>
<protein>
    <submittedName>
        <fullName evidence="5">Putative periplasmic serine endoprotease DegP-like</fullName>
        <ecNumber evidence="5">3.4.21.107</ecNumber>
    </submittedName>
</protein>
<dbReference type="InterPro" id="IPR001478">
    <property type="entry name" value="PDZ"/>
</dbReference>
<feature type="domain" description="PDZ" evidence="4">
    <location>
        <begin position="231"/>
        <end position="296"/>
    </location>
</feature>
<dbReference type="OrthoDB" id="248175at2"/>
<proteinExistence type="predicted"/>
<dbReference type="Pfam" id="PF13180">
    <property type="entry name" value="PDZ_2"/>
    <property type="match status" value="1"/>
</dbReference>
<dbReference type="SUPFAM" id="SSF50156">
    <property type="entry name" value="PDZ domain-like"/>
    <property type="match status" value="2"/>
</dbReference>
<evidence type="ECO:0000313" key="5">
    <source>
        <dbReference type="EMBL" id="QDU64786.1"/>
    </source>
</evidence>
<feature type="signal peptide" evidence="3">
    <location>
        <begin position="1"/>
        <end position="25"/>
    </location>
</feature>
<feature type="chain" id="PRO_5021893329" evidence="3">
    <location>
        <begin position="26"/>
        <end position="448"/>
    </location>
</feature>
<organism evidence="5 6">
    <name type="scientific">Kolteria novifilia</name>
    <dbReference type="NCBI Taxonomy" id="2527975"/>
    <lineage>
        <taxon>Bacteria</taxon>
        <taxon>Pseudomonadati</taxon>
        <taxon>Planctomycetota</taxon>
        <taxon>Planctomycetia</taxon>
        <taxon>Kolteriales</taxon>
        <taxon>Kolteriaceae</taxon>
        <taxon>Kolteria</taxon>
    </lineage>
</organism>
<reference evidence="5 6" key="1">
    <citation type="submission" date="2019-02" db="EMBL/GenBank/DDBJ databases">
        <title>Deep-cultivation of Planctomycetes and their phenomic and genomic characterization uncovers novel biology.</title>
        <authorList>
            <person name="Wiegand S."/>
            <person name="Jogler M."/>
            <person name="Boedeker C."/>
            <person name="Pinto D."/>
            <person name="Vollmers J."/>
            <person name="Rivas-Marin E."/>
            <person name="Kohn T."/>
            <person name="Peeters S.H."/>
            <person name="Heuer A."/>
            <person name="Rast P."/>
            <person name="Oberbeckmann S."/>
            <person name="Bunk B."/>
            <person name="Jeske O."/>
            <person name="Meyerdierks A."/>
            <person name="Storesund J.E."/>
            <person name="Kallscheuer N."/>
            <person name="Luecker S."/>
            <person name="Lage O.M."/>
            <person name="Pohl T."/>
            <person name="Merkel B.J."/>
            <person name="Hornburger P."/>
            <person name="Mueller R.-W."/>
            <person name="Bruemmer F."/>
            <person name="Labrenz M."/>
            <person name="Spormann A.M."/>
            <person name="Op den Camp H."/>
            <person name="Overmann J."/>
            <person name="Amann R."/>
            <person name="Jetten M.S.M."/>
            <person name="Mascher T."/>
            <person name="Medema M.H."/>
            <person name="Devos D.P."/>
            <person name="Kaster A.-K."/>
            <person name="Ovreas L."/>
            <person name="Rohde M."/>
            <person name="Galperin M.Y."/>
            <person name="Jogler C."/>
        </authorList>
    </citation>
    <scope>NUCLEOTIDE SEQUENCE [LARGE SCALE GENOMIC DNA]</scope>
    <source>
        <strain evidence="5 6">Pan216</strain>
    </source>
</reference>
<dbReference type="PRINTS" id="PR00834">
    <property type="entry name" value="PROTEASES2C"/>
</dbReference>
<dbReference type="GO" id="GO:0004252">
    <property type="term" value="F:serine-type endopeptidase activity"/>
    <property type="evidence" value="ECO:0007669"/>
    <property type="project" value="InterPro"/>
</dbReference>
<name>A0A518BCS9_9BACT</name>
<dbReference type="InterPro" id="IPR009003">
    <property type="entry name" value="Peptidase_S1_PA"/>
</dbReference>
<dbReference type="InterPro" id="IPR036034">
    <property type="entry name" value="PDZ_sf"/>
</dbReference>
<evidence type="ECO:0000256" key="3">
    <source>
        <dbReference type="SAM" id="SignalP"/>
    </source>
</evidence>
<evidence type="ECO:0000259" key="4">
    <source>
        <dbReference type="PROSITE" id="PS50106"/>
    </source>
</evidence>
<evidence type="ECO:0000256" key="2">
    <source>
        <dbReference type="ARBA" id="ARBA00022801"/>
    </source>
</evidence>
<dbReference type="AlphaFoldDB" id="A0A518BCS9"/>
<dbReference type="SMART" id="SM00228">
    <property type="entry name" value="PDZ"/>
    <property type="match status" value="2"/>
</dbReference>
<dbReference type="KEGG" id="knv:Pan216_56780"/>
<dbReference type="PROSITE" id="PS50106">
    <property type="entry name" value="PDZ"/>
    <property type="match status" value="1"/>
</dbReference>
<accession>A0A518BCS9</accession>
<dbReference type="PANTHER" id="PTHR43343">
    <property type="entry name" value="PEPTIDASE S12"/>
    <property type="match status" value="1"/>
</dbReference>
<keyword evidence="6" id="KW-1185">Reference proteome</keyword>
<evidence type="ECO:0000256" key="1">
    <source>
        <dbReference type="ARBA" id="ARBA00022670"/>
    </source>
</evidence>
<keyword evidence="1 5" id="KW-0645">Protease</keyword>
<sequence precursor="true">MKSIAARSFPLLLVVLFSAPLVGNAEDLRRTPVVRAIDKTKAAIVNIRTLRTIPARFDSADAGGRVRGLGTGVLIDPRGFLVTNFHVVEEVDTITVTTSDKQEYKAHVVADDSRADLALLKVDSGRSFPYLPLWGVDQPIVGETVIAIGNPYGLDTSVTTGIVSAVDRELRLPNGELFEELLQTDASINPGNSGGPLININGDLLGINVAIRSNAQGIGFAIPTDEVRRIVQNLMNSTSSSVTNHGLVIEERRNNGSDRESNSIVQVRHVEPDSPAAKLGFREGDQLLTVDGQRVSLSFDVNRIFWNRKYGEKLVFSIRRGDTNPKQIWLTITPPKGLSDDEVLWRIFGISTRSVPASRVEGVHDDLNGGLLLLDVASGSAASRSGFQPGDILIGLHDWEMIEPENVRYVMQWDELTSHQPVKYHVIRDGKIVSGSMRVPAFAPDDEG</sequence>
<dbReference type="SUPFAM" id="SSF50494">
    <property type="entry name" value="Trypsin-like serine proteases"/>
    <property type="match status" value="1"/>
</dbReference>
<dbReference type="RefSeq" id="WP_145263224.1">
    <property type="nucleotide sequence ID" value="NZ_CP036279.1"/>
</dbReference>
<dbReference type="Gene3D" id="2.40.10.120">
    <property type="match status" value="1"/>
</dbReference>
<dbReference type="GO" id="GO:0006508">
    <property type="term" value="P:proteolysis"/>
    <property type="evidence" value="ECO:0007669"/>
    <property type="project" value="UniProtKB-KW"/>
</dbReference>
<dbReference type="EC" id="3.4.21.107" evidence="5"/>